<keyword evidence="12" id="KW-1185">Reference proteome</keyword>
<evidence type="ECO:0008006" key="13">
    <source>
        <dbReference type="Google" id="ProtNLM"/>
    </source>
</evidence>
<keyword evidence="8" id="KW-0249">Electron transport</keyword>
<evidence type="ECO:0000256" key="4">
    <source>
        <dbReference type="ARBA" id="ARBA00011533"/>
    </source>
</evidence>
<keyword evidence="9" id="KW-0496">Mitochondrion</keyword>
<dbReference type="Pfam" id="PF04716">
    <property type="entry name" value="ETC_C1_NDUFA5"/>
    <property type="match status" value="1"/>
</dbReference>
<comment type="caution">
    <text evidence="11">The sequence shown here is derived from an EMBL/GenBank/DDBJ whole genome shotgun (WGS) entry which is preliminary data.</text>
</comment>
<evidence type="ECO:0000313" key="11">
    <source>
        <dbReference type="EMBL" id="CAH1976758.1"/>
    </source>
</evidence>
<dbReference type="EMBL" id="CAKOFQ010006851">
    <property type="protein sequence ID" value="CAH1976758.1"/>
    <property type="molecule type" value="Genomic_DNA"/>
</dbReference>
<dbReference type="OrthoDB" id="286811at2759"/>
<evidence type="ECO:0000256" key="10">
    <source>
        <dbReference type="ARBA" id="ARBA00023136"/>
    </source>
</evidence>
<reference evidence="11" key="1">
    <citation type="submission" date="2022-03" db="EMBL/GenBank/DDBJ databases">
        <authorList>
            <person name="Sayadi A."/>
        </authorList>
    </citation>
    <scope>NUCLEOTIDE SEQUENCE</scope>
</reference>
<gene>
    <name evidence="11" type="ORF">ACAOBT_LOCUS12308</name>
</gene>
<keyword evidence="5" id="KW-0813">Transport</keyword>
<comment type="subcellular location">
    <subcellularLocation>
        <location evidence="2">Mitochondrion inner membrane</location>
        <topology evidence="2">Peripheral membrane protein</topology>
        <orientation evidence="2">Matrix side</orientation>
    </subcellularLocation>
</comment>
<keyword evidence="10" id="KW-0472">Membrane</keyword>
<keyword evidence="7" id="KW-0999">Mitochondrion inner membrane</keyword>
<evidence type="ECO:0000256" key="3">
    <source>
        <dbReference type="ARBA" id="ARBA00010261"/>
    </source>
</evidence>
<evidence type="ECO:0000256" key="9">
    <source>
        <dbReference type="ARBA" id="ARBA00023128"/>
    </source>
</evidence>
<evidence type="ECO:0000256" key="6">
    <source>
        <dbReference type="ARBA" id="ARBA00022660"/>
    </source>
</evidence>
<dbReference type="InterPro" id="IPR006806">
    <property type="entry name" value="NDUFA5"/>
</dbReference>
<dbReference type="GO" id="GO:0005743">
    <property type="term" value="C:mitochondrial inner membrane"/>
    <property type="evidence" value="ECO:0007669"/>
    <property type="project" value="UniProtKB-SubCell"/>
</dbReference>
<keyword evidence="6" id="KW-0679">Respiratory chain</keyword>
<comment type="subunit">
    <text evidence="4">Complex I is composed of 45 different subunits.</text>
</comment>
<accession>A0A9P0KR62</accession>
<evidence type="ECO:0000313" key="12">
    <source>
        <dbReference type="Proteomes" id="UP001152888"/>
    </source>
</evidence>
<name>A0A9P0KR62_ACAOB</name>
<comment type="similarity">
    <text evidence="3">Belongs to the complex I NDUFA5 subunit family.</text>
</comment>
<comment type="function">
    <text evidence="1">Accessory subunit of the mitochondrial membrane respiratory chain NADH dehydrogenase (Complex I), that is believed not to be involved in catalysis. Complex I functions in the transfer of electrons from NADH to the respiratory chain. The immediate electron acceptor for the enzyme is believed to be ubiquinone.</text>
</comment>
<protein>
    <recommendedName>
        <fullName evidence="13">NADH dehydrogenase [ubiquinone] 1 alpha subcomplex subunit 5</fullName>
    </recommendedName>
</protein>
<organism evidence="11 12">
    <name type="scientific">Acanthoscelides obtectus</name>
    <name type="common">Bean weevil</name>
    <name type="synonym">Bruchus obtectus</name>
    <dbReference type="NCBI Taxonomy" id="200917"/>
    <lineage>
        <taxon>Eukaryota</taxon>
        <taxon>Metazoa</taxon>
        <taxon>Ecdysozoa</taxon>
        <taxon>Arthropoda</taxon>
        <taxon>Hexapoda</taxon>
        <taxon>Insecta</taxon>
        <taxon>Pterygota</taxon>
        <taxon>Neoptera</taxon>
        <taxon>Endopterygota</taxon>
        <taxon>Coleoptera</taxon>
        <taxon>Polyphaga</taxon>
        <taxon>Cucujiformia</taxon>
        <taxon>Chrysomeloidea</taxon>
        <taxon>Chrysomelidae</taxon>
        <taxon>Bruchinae</taxon>
        <taxon>Bruchini</taxon>
        <taxon>Acanthoscelides</taxon>
    </lineage>
</organism>
<evidence type="ECO:0000256" key="2">
    <source>
        <dbReference type="ARBA" id="ARBA00004443"/>
    </source>
</evidence>
<evidence type="ECO:0000256" key="5">
    <source>
        <dbReference type="ARBA" id="ARBA00022448"/>
    </source>
</evidence>
<dbReference type="AlphaFoldDB" id="A0A9P0KR62"/>
<proteinExistence type="inferred from homology"/>
<evidence type="ECO:0000256" key="1">
    <source>
        <dbReference type="ARBA" id="ARBA00003195"/>
    </source>
</evidence>
<evidence type="ECO:0000256" key="8">
    <source>
        <dbReference type="ARBA" id="ARBA00022982"/>
    </source>
</evidence>
<dbReference type="PANTHER" id="PTHR12653:SF0">
    <property type="entry name" value="NADH DEHYDROGENASE [UBIQUINONE] 1 ALPHA SUBCOMPLEX SUBUNIT 5"/>
    <property type="match status" value="1"/>
</dbReference>
<dbReference type="Proteomes" id="UP001152888">
    <property type="component" value="Unassembled WGS sequence"/>
</dbReference>
<dbReference type="PANTHER" id="PTHR12653">
    <property type="entry name" value="NADH-UBIQUINONE OXIDOREDUCTASE 13 KD-B SUBUNIT"/>
    <property type="match status" value="1"/>
</dbReference>
<dbReference type="GO" id="GO:0022904">
    <property type="term" value="P:respiratory electron transport chain"/>
    <property type="evidence" value="ECO:0007669"/>
    <property type="project" value="InterPro"/>
</dbReference>
<evidence type="ECO:0000256" key="7">
    <source>
        <dbReference type="ARBA" id="ARBA00022792"/>
    </source>
</evidence>
<sequence>MSGIIKMTTGLTGLAVANNPHHTLGILYSKILRTLQKMPEDAAYRKYTEEIINERANVLKANKDVDVVERQIGCGQIEEVIVQAENELILARKMLNWRPWEPLLKQPPIEQWTWPPAQSNPKH</sequence>